<dbReference type="PANTHER" id="PTHR30086:SF21">
    <property type="entry name" value="TRANSPORT PROTEIN"/>
    <property type="match status" value="1"/>
</dbReference>
<comment type="subcellular location">
    <subcellularLocation>
        <location evidence="1">Cell membrane</location>
        <topology evidence="1">Multi-pass membrane protein</topology>
    </subcellularLocation>
</comment>
<keyword evidence="5 6" id="KW-0472">Membrane</keyword>
<keyword evidence="2" id="KW-1003">Cell membrane</keyword>
<dbReference type="PANTHER" id="PTHR30086">
    <property type="entry name" value="ARGININE EXPORTER PROTEIN ARGO"/>
    <property type="match status" value="1"/>
</dbReference>
<evidence type="ECO:0000256" key="1">
    <source>
        <dbReference type="ARBA" id="ARBA00004651"/>
    </source>
</evidence>
<dbReference type="InterPro" id="IPR001123">
    <property type="entry name" value="LeuE-type"/>
</dbReference>
<comment type="caution">
    <text evidence="7">The sequence shown here is derived from an EMBL/GenBank/DDBJ whole genome shotgun (WGS) entry which is preliminary data.</text>
</comment>
<evidence type="ECO:0000256" key="3">
    <source>
        <dbReference type="ARBA" id="ARBA00022692"/>
    </source>
</evidence>
<protein>
    <submittedName>
        <fullName evidence="7">RhtB (Resistance to homoserine/threonine) family protein</fullName>
    </submittedName>
</protein>
<dbReference type="PIRSF" id="PIRSF006324">
    <property type="entry name" value="LeuE"/>
    <property type="match status" value="1"/>
</dbReference>
<proteinExistence type="predicted"/>
<dbReference type="EMBL" id="JAUSVY010000004">
    <property type="protein sequence ID" value="MDQ0505309.1"/>
    <property type="molecule type" value="Genomic_DNA"/>
</dbReference>
<feature type="transmembrane region" description="Helical" evidence="6">
    <location>
        <begin position="118"/>
        <end position="144"/>
    </location>
</feature>
<evidence type="ECO:0000313" key="8">
    <source>
        <dbReference type="Proteomes" id="UP001241747"/>
    </source>
</evidence>
<feature type="transmembrane region" description="Helical" evidence="6">
    <location>
        <begin position="156"/>
        <end position="178"/>
    </location>
</feature>
<organism evidence="7 8">
    <name type="scientific">Xanthobacter agilis</name>
    <dbReference type="NCBI Taxonomy" id="47492"/>
    <lineage>
        <taxon>Bacteria</taxon>
        <taxon>Pseudomonadati</taxon>
        <taxon>Pseudomonadota</taxon>
        <taxon>Alphaproteobacteria</taxon>
        <taxon>Hyphomicrobiales</taxon>
        <taxon>Xanthobacteraceae</taxon>
        <taxon>Xanthobacter</taxon>
    </lineage>
</organism>
<gene>
    <name evidence="7" type="ORF">QOZ94_002105</name>
</gene>
<evidence type="ECO:0000313" key="7">
    <source>
        <dbReference type="EMBL" id="MDQ0505309.1"/>
    </source>
</evidence>
<dbReference type="Pfam" id="PF01810">
    <property type="entry name" value="LysE"/>
    <property type="match status" value="1"/>
</dbReference>
<evidence type="ECO:0000256" key="6">
    <source>
        <dbReference type="SAM" id="Phobius"/>
    </source>
</evidence>
<reference evidence="7 8" key="1">
    <citation type="submission" date="2023-07" db="EMBL/GenBank/DDBJ databases">
        <title>Genomic Encyclopedia of Type Strains, Phase IV (KMG-IV): sequencing the most valuable type-strain genomes for metagenomic binning, comparative biology and taxonomic classification.</title>
        <authorList>
            <person name="Goeker M."/>
        </authorList>
    </citation>
    <scope>NUCLEOTIDE SEQUENCE [LARGE SCALE GENOMIC DNA]</scope>
    <source>
        <strain evidence="7 8">DSM 3770</strain>
    </source>
</reference>
<name>A0ABU0LDT8_XANAG</name>
<keyword evidence="4 6" id="KW-1133">Transmembrane helix</keyword>
<feature type="transmembrane region" description="Helical" evidence="6">
    <location>
        <begin position="43"/>
        <end position="68"/>
    </location>
</feature>
<keyword evidence="8" id="KW-1185">Reference proteome</keyword>
<feature type="transmembrane region" description="Helical" evidence="6">
    <location>
        <begin position="190"/>
        <end position="208"/>
    </location>
</feature>
<keyword evidence="3 6" id="KW-0812">Transmembrane</keyword>
<evidence type="ECO:0000256" key="2">
    <source>
        <dbReference type="ARBA" id="ARBA00022475"/>
    </source>
</evidence>
<accession>A0ABU0LDT8</accession>
<evidence type="ECO:0000256" key="4">
    <source>
        <dbReference type="ARBA" id="ARBA00022989"/>
    </source>
</evidence>
<sequence length="215" mass="22708">MVSHLSQYLTLMAVFALAAVAPGPDFAMVVRQSVVHGRRAGLFTSAGIGIALLFHASYTLAGVGVLVAHSLTAFTVLKWAGAAYLVYVGVKTLGAPAPVGLHCEGEDRAAPAISDRRSFALGFLTNILNPKAVLFFLSLFGSVVSADTPLAVQGGYALSMAVFAVCWFTVVTFFFTGRAVRDGLARFGRWFNRITGALLVGLGIRIALQRATMVP</sequence>
<evidence type="ECO:0000256" key="5">
    <source>
        <dbReference type="ARBA" id="ARBA00023136"/>
    </source>
</evidence>
<dbReference type="Proteomes" id="UP001241747">
    <property type="component" value="Unassembled WGS sequence"/>
</dbReference>